<accession>A0AAV9ZNA6</accession>
<evidence type="ECO:0000313" key="2">
    <source>
        <dbReference type="Proteomes" id="UP001362999"/>
    </source>
</evidence>
<dbReference type="AlphaFoldDB" id="A0AAV9ZNA6"/>
<dbReference type="Proteomes" id="UP001362999">
    <property type="component" value="Unassembled WGS sequence"/>
</dbReference>
<name>A0AAV9ZNA6_9AGAR</name>
<proteinExistence type="predicted"/>
<organism evidence="1 2">
    <name type="scientific">Favolaschia claudopus</name>
    <dbReference type="NCBI Taxonomy" id="2862362"/>
    <lineage>
        <taxon>Eukaryota</taxon>
        <taxon>Fungi</taxon>
        <taxon>Dikarya</taxon>
        <taxon>Basidiomycota</taxon>
        <taxon>Agaricomycotina</taxon>
        <taxon>Agaricomycetes</taxon>
        <taxon>Agaricomycetidae</taxon>
        <taxon>Agaricales</taxon>
        <taxon>Marasmiineae</taxon>
        <taxon>Mycenaceae</taxon>
        <taxon>Favolaschia</taxon>
    </lineage>
</organism>
<keyword evidence="2" id="KW-1185">Reference proteome</keyword>
<protein>
    <submittedName>
        <fullName evidence="1">Uncharacterized protein</fullName>
    </submittedName>
</protein>
<comment type="caution">
    <text evidence="1">The sequence shown here is derived from an EMBL/GenBank/DDBJ whole genome shotgun (WGS) entry which is preliminary data.</text>
</comment>
<sequence>MGTTRANLAVSGCERRSVTSALQIVNHDELNLHTKPIRHTLLNPKDGQDVSRAIRLLCLVADLRRLDVSDFTPSEKITHRALSLLGEMFDAFVNPFIMPTLSLSEQMIQLLKFAHMACALFMKHDGDFSRTNSTGIFIFLSLLGDDVLEILFGRSRMIGGHSPNHDVDELRRRICSALRVDKIFEKYPHLERRARRLRLVRNRDVDHLSPREWEGDLTAGSCDIHACYHAGVAQARAVLAKYGCDTDFTACFSQEGFDLMRPKGGKYPGLFKEVDRLLENASAALDSETTAPESTSSAGTNLDAQILTFDANAALAAEQVVRAAQEAAAPLGGHSLWISLNEDGSKKAHKKTILRTFMDPTFDVKDGKSHNRLLRVRYFSIGGDSWDRTASTAYSKSTANDHLLKIHGLFATLICFDTSKVSLAILQCTGIKITSTHPITYLEAAPSAEISLPDSKYEVSGQILSLVPFDESTDPSIVNISWAWVTEYVSFESTKAKKASGGDTSARMRHLSVTSDGRLVLPLTSTDSKQSTLEEILKIPPTSDKDSEKTWVFSNAQLEVLGASLCDRVKEEEVRLKIPTFGMVKEGRYPSVRGYNHK</sequence>
<gene>
    <name evidence="1" type="ORF">R3P38DRAFT_3229890</name>
</gene>
<dbReference type="EMBL" id="JAWWNJ010000127">
    <property type="protein sequence ID" value="KAK6987990.1"/>
    <property type="molecule type" value="Genomic_DNA"/>
</dbReference>
<reference evidence="1 2" key="1">
    <citation type="journal article" date="2024" name="J Genomics">
        <title>Draft genome sequencing and assembly of Favolaschia claudopus CIRM-BRFM 2984 isolated from oak limbs.</title>
        <authorList>
            <person name="Navarro D."/>
            <person name="Drula E."/>
            <person name="Chaduli D."/>
            <person name="Cazenave R."/>
            <person name="Ahrendt S."/>
            <person name="Wang J."/>
            <person name="Lipzen A."/>
            <person name="Daum C."/>
            <person name="Barry K."/>
            <person name="Grigoriev I.V."/>
            <person name="Favel A."/>
            <person name="Rosso M.N."/>
            <person name="Martin F."/>
        </authorList>
    </citation>
    <scope>NUCLEOTIDE SEQUENCE [LARGE SCALE GENOMIC DNA]</scope>
    <source>
        <strain evidence="1 2">CIRM-BRFM 2984</strain>
    </source>
</reference>
<evidence type="ECO:0000313" key="1">
    <source>
        <dbReference type="EMBL" id="KAK6987990.1"/>
    </source>
</evidence>